<organism evidence="1 2">
    <name type="scientific">Violaceomyces palustris</name>
    <dbReference type="NCBI Taxonomy" id="1673888"/>
    <lineage>
        <taxon>Eukaryota</taxon>
        <taxon>Fungi</taxon>
        <taxon>Dikarya</taxon>
        <taxon>Basidiomycota</taxon>
        <taxon>Ustilaginomycotina</taxon>
        <taxon>Ustilaginomycetes</taxon>
        <taxon>Violaceomycetales</taxon>
        <taxon>Violaceomycetaceae</taxon>
        <taxon>Violaceomyces</taxon>
    </lineage>
</organism>
<keyword evidence="2" id="KW-1185">Reference proteome</keyword>
<sequence length="353" mass="39617">MTSTPNTIPDEVSILILGGLSHTARSHLTWLISKEGEEERLVEGGGDKVPKVKYIDPPCLRALEDPRVEYIQMNLSIPENLKKAFTPPEDKGGLKFDIVYDLIGEGVIHSEIPEEVLLEKQVKVCHMAGLEAKRRGVSVYLRETVHFMTVGVDQPAAKEGDEVKPRTARAYWYYETERALACVEGLNLVIVRPASVFGPHIFHGLSIPRFGMGSLYRVTGETMKWLWGPNLKVHTIHPRDLARANWKISLWAMERGRERTESEAGEVLEPVRIKDSSKSKEGFREKVGLEQGCCPRDRSPKVAVFNVVDDEDMDQLSSSFPFTCGKGIRRGILADFSFRGTLPFARPLQGESF</sequence>
<accession>A0ACD0NLV8</accession>
<reference evidence="1 2" key="1">
    <citation type="journal article" date="2018" name="Mol. Biol. Evol.">
        <title>Broad Genomic Sampling Reveals a Smut Pathogenic Ancestry of the Fungal Clade Ustilaginomycotina.</title>
        <authorList>
            <person name="Kijpornyongpan T."/>
            <person name="Mondo S.J."/>
            <person name="Barry K."/>
            <person name="Sandor L."/>
            <person name="Lee J."/>
            <person name="Lipzen A."/>
            <person name="Pangilinan J."/>
            <person name="LaButti K."/>
            <person name="Hainaut M."/>
            <person name="Henrissat B."/>
            <person name="Grigoriev I.V."/>
            <person name="Spatafora J.W."/>
            <person name="Aime M.C."/>
        </authorList>
    </citation>
    <scope>NUCLEOTIDE SEQUENCE [LARGE SCALE GENOMIC DNA]</scope>
    <source>
        <strain evidence="1 2">SA 807</strain>
    </source>
</reference>
<dbReference type="Proteomes" id="UP000245626">
    <property type="component" value="Unassembled WGS sequence"/>
</dbReference>
<name>A0ACD0NLV8_9BASI</name>
<evidence type="ECO:0000313" key="2">
    <source>
        <dbReference type="Proteomes" id="UP000245626"/>
    </source>
</evidence>
<evidence type="ECO:0000313" key="1">
    <source>
        <dbReference type="EMBL" id="PWN46808.1"/>
    </source>
</evidence>
<proteinExistence type="predicted"/>
<protein>
    <submittedName>
        <fullName evidence="1">Uncharacterized protein</fullName>
    </submittedName>
</protein>
<gene>
    <name evidence="1" type="ORF">IE53DRAFT_5415</name>
</gene>
<dbReference type="EMBL" id="KZ820695">
    <property type="protein sequence ID" value="PWN46808.1"/>
    <property type="molecule type" value="Genomic_DNA"/>
</dbReference>